<feature type="signal peptide" evidence="1">
    <location>
        <begin position="1"/>
        <end position="24"/>
    </location>
</feature>
<proteinExistence type="predicted"/>
<name>A0ABW7EM52_9BURK</name>
<evidence type="ECO:0000256" key="1">
    <source>
        <dbReference type="SAM" id="SignalP"/>
    </source>
</evidence>
<evidence type="ECO:0000313" key="3">
    <source>
        <dbReference type="Proteomes" id="UP001606300"/>
    </source>
</evidence>
<evidence type="ECO:0000313" key="2">
    <source>
        <dbReference type="EMBL" id="MFG6414394.1"/>
    </source>
</evidence>
<dbReference type="Gene3D" id="1.10.530.10">
    <property type="match status" value="1"/>
</dbReference>
<dbReference type="Proteomes" id="UP001606300">
    <property type="component" value="Unassembled WGS sequence"/>
</dbReference>
<accession>A0ABW7EM52</accession>
<reference evidence="2 3" key="1">
    <citation type="submission" date="2024-09" db="EMBL/GenBank/DDBJ databases">
        <title>Novel species of the genus Pelomonas and Roseateles isolated from streams.</title>
        <authorList>
            <person name="Lu H."/>
        </authorList>
    </citation>
    <scope>NUCLEOTIDE SEQUENCE [LARGE SCALE GENOMIC DNA]</scope>
    <source>
        <strain evidence="2 3">DC23W</strain>
    </source>
</reference>
<dbReference type="RefSeq" id="WP_394470469.1">
    <property type="nucleotide sequence ID" value="NZ_JBIGHY010000003.1"/>
</dbReference>
<dbReference type="EMBL" id="JBIGHY010000003">
    <property type="protein sequence ID" value="MFG6414394.1"/>
    <property type="molecule type" value="Genomic_DNA"/>
</dbReference>
<organism evidence="2 3">
    <name type="scientific">Pelomonas dachongensis</name>
    <dbReference type="NCBI Taxonomy" id="3299029"/>
    <lineage>
        <taxon>Bacteria</taxon>
        <taxon>Pseudomonadati</taxon>
        <taxon>Pseudomonadota</taxon>
        <taxon>Betaproteobacteria</taxon>
        <taxon>Burkholderiales</taxon>
        <taxon>Sphaerotilaceae</taxon>
        <taxon>Roseateles</taxon>
    </lineage>
</organism>
<feature type="chain" id="PRO_5047463767" description="SH3 domain-containing protein" evidence="1">
    <location>
        <begin position="25"/>
        <end position="690"/>
    </location>
</feature>
<keyword evidence="3" id="KW-1185">Reference proteome</keyword>
<evidence type="ECO:0008006" key="4">
    <source>
        <dbReference type="Google" id="ProtNLM"/>
    </source>
</evidence>
<gene>
    <name evidence="2" type="ORF">ACG02S_10855</name>
</gene>
<keyword evidence="1" id="KW-0732">Signal</keyword>
<sequence length="690" mass="73392">MKRFSALATLLATLCLGLVGTAQAQYTPTPNDWACTGKVGGTWTHGRAPSGCDASAFGPDSFVRGNYTGVIYDDASHALSNATERKRYMQAMYPVIRDASQRYLLARKPGASARELEAFQRGTYATLRQETFWSHYRDAQLAAGQPYVLKMMRGDSGHGHGMMQVDDRYHFVRLQEGKGWNMMQNFTYAIDIYYAAWQAAPAACLGGVVEPIGTTADIDAYWRSRARSAWSAYNGGPTRVCRWQNPADANVGKDNGYRDNYDNRLWLVDVADLTKAAAIDVNCLMDNGPSCPVPTAGAVEPGKLLQVGTAACVLTPAGTLECVDDVRDAACLGGRASFDENSITPVYVAQTTAFPRIDHNRHQLCRGAVAGLQSLGSAIATTQPLDLRATPDGMVLGQAAAGTYQVLDFMVVGAQTQKRLYRIRASINGASTDGWIDAGTVATHAALATGAAPVAAGTIPYAGDWGKVVPNLNMRATPNGTVLMSIPAGTAVQVKEVYGTASANNLYYRLEYTHTDGKLREGWVFGGNLYPVSTLANWLVPTAAPSAQKAAHCPNGTRYDHHVRQCMSASQTYGPFTAASTQACLNAGGGAVCTANRPTVIDGVAVATQVWGKALAAAATGNGDCPRGATRSMAHRFHCTEAVTRNGVTETDVYGPFGTALVNACLAGSGNAAYCRTNRWPSAAFLALQP</sequence>
<protein>
    <recommendedName>
        <fullName evidence="4">SH3 domain-containing protein</fullName>
    </recommendedName>
</protein>
<comment type="caution">
    <text evidence="2">The sequence shown here is derived from an EMBL/GenBank/DDBJ whole genome shotgun (WGS) entry which is preliminary data.</text>
</comment>